<accession>A0ABY9E9C2</accession>
<dbReference type="EMBL" id="CP098023">
    <property type="protein sequence ID" value="WKD48932.1"/>
    <property type="molecule type" value="Genomic_DNA"/>
</dbReference>
<name>A0ABY9E9C2_9GAMM</name>
<dbReference type="RefSeq" id="WP_301414718.1">
    <property type="nucleotide sequence ID" value="NZ_CP098023.1"/>
</dbReference>
<dbReference type="InterPro" id="IPR013783">
    <property type="entry name" value="Ig-like_fold"/>
</dbReference>
<evidence type="ECO:0008006" key="3">
    <source>
        <dbReference type="Google" id="ProtNLM"/>
    </source>
</evidence>
<evidence type="ECO:0000313" key="1">
    <source>
        <dbReference type="EMBL" id="WKD48932.1"/>
    </source>
</evidence>
<dbReference type="Proteomes" id="UP001321520">
    <property type="component" value="Chromosome"/>
</dbReference>
<evidence type="ECO:0000313" key="2">
    <source>
        <dbReference type="Proteomes" id="UP001321520"/>
    </source>
</evidence>
<reference evidence="1 2" key="1">
    <citation type="submission" date="2022-05" db="EMBL/GenBank/DDBJ databases">
        <title>Microbulbifer sp. nov., isolated from sponge.</title>
        <authorList>
            <person name="Gao L."/>
        </authorList>
    </citation>
    <scope>NUCLEOTIDE SEQUENCE [LARGE SCALE GENOMIC DNA]</scope>
    <source>
        <strain evidence="1 2">MI-G</strain>
    </source>
</reference>
<keyword evidence="2" id="KW-1185">Reference proteome</keyword>
<dbReference type="SUPFAM" id="SSF49373">
    <property type="entry name" value="Invasin/intimin cell-adhesion fragments"/>
    <property type="match status" value="3"/>
</dbReference>
<gene>
    <name evidence="1" type="ORF">M8T91_13650</name>
</gene>
<dbReference type="Gene3D" id="2.60.40.10">
    <property type="entry name" value="Immunoglobulins"/>
    <property type="match status" value="3"/>
</dbReference>
<organism evidence="1 2">
    <name type="scientific">Microbulbifer spongiae</name>
    <dbReference type="NCBI Taxonomy" id="2944933"/>
    <lineage>
        <taxon>Bacteria</taxon>
        <taxon>Pseudomonadati</taxon>
        <taxon>Pseudomonadota</taxon>
        <taxon>Gammaproteobacteria</taxon>
        <taxon>Cellvibrionales</taxon>
        <taxon>Microbulbiferaceae</taxon>
        <taxon>Microbulbifer</taxon>
    </lineage>
</organism>
<dbReference type="InterPro" id="IPR008964">
    <property type="entry name" value="Invasin/intimin_cell_adhesion"/>
</dbReference>
<protein>
    <recommendedName>
        <fullName evidence="3">Big-1 domain-containing protein</fullName>
    </recommendedName>
</protein>
<sequence length="744" mass="77126">MHTLTLYQSVSRWFLWLTIAVSLAACGGGGGGSDNGFSAPDDATPDPDSSYSIAVELRDIETGELVDNPNPLEPVYVQVTVKDNNDPIVSGNVSVSTTLGSLTPESGQVLTNESGVALIELDVEGQDIGSAGEIVVTYDTASTNQAPFSPLRFTVVEPALQLGYFNNGQFVPGSLEIVAPVLSSTGSTPIDVIVQGPDGEPYLEPLEVVFSSNCSQGEPPAASLDSPVTTTNGTATSTFTAEGCEGQDTVTATLAAYPGISASSQLEVSPAEIGSIEFISADPAIISIRGSGGKETSTLVFRVFNKDGLPANGVDVNFELTTVIGGVSLTSNSGVTDAAGDVKVLVSSGTVATPVRVKASIVDNGVVITSTVSNELTISTGIPDQDSFSVSATVLNPGGGNIDNVTSTINVLAADSFNNPIPDGTAISFRTEYGSIEGSCTTVDGACSVQWTSQDPRQPLKYTFIDDNGGSSSLRTIHNSVCPVTGEIGDVPCPVSLGQPYGGRSSILAYALGQESFVDANSNGLFDAGEEFEDLPEAFVDHNEDGEFGNSGTAGSCYPDCPQVAGDEDRMVDLNENKGYDKGNDIYNGVLCSDAAEAVGACSKELVHVRSDELTILVAGHNPYGALFDGEGSSAALISKVEVSGNEIKRHNFYLSDVYNGRLPFGTTVKVESDECVVEPEDYVVGNTSAYGPSKVQIFFSTPKGEGAKPEGSGLVSFEVNVPAPAGGTGSVTRTFRTPCSYKK</sequence>
<proteinExistence type="predicted"/>